<dbReference type="Pfam" id="PF16119">
    <property type="entry name" value="DUF4835"/>
    <property type="match status" value="1"/>
</dbReference>
<reference evidence="2 3" key="1">
    <citation type="submission" date="2023-07" db="EMBL/GenBank/DDBJ databases">
        <title>Genomic Encyclopedia of Type Strains, Phase IV (KMG-IV): sequencing the most valuable type-strain genomes for metagenomic binning, comparative biology and taxonomic classification.</title>
        <authorList>
            <person name="Goeker M."/>
        </authorList>
    </citation>
    <scope>NUCLEOTIDE SEQUENCE [LARGE SCALE GENOMIC DNA]</scope>
    <source>
        <strain evidence="2 3">DSM 102814</strain>
    </source>
</reference>
<protein>
    <recommendedName>
        <fullName evidence="4">DUF4835 domain-containing protein</fullName>
    </recommendedName>
</protein>
<comment type="caution">
    <text evidence="2">The sequence shown here is derived from an EMBL/GenBank/DDBJ whole genome shotgun (WGS) entry which is preliminary data.</text>
</comment>
<dbReference type="InterPro" id="IPR032274">
    <property type="entry name" value="DUF4835"/>
</dbReference>
<proteinExistence type="predicted"/>
<dbReference type="RefSeq" id="WP_309727232.1">
    <property type="nucleotide sequence ID" value="NZ_JAVDQA010000002.1"/>
</dbReference>
<sequence>MKKFLLGVIFFVSVVRLASAQEINCQIQVAAQQTGNTQLSIFNTLQTSLQEFVNENNWTKLDLENHQRINCSIFINVTEYNSNNFKATIQVQSSRPIFGSTTSSPIFNFKDNQFNFTYTEFQRLNYNQNTFSSNLVSTISFYIYTILGLDADTFSPLGGQKYHEEARLIVNTAQQSSNQGWRASDGNSSRFKINSDLLSNNFSKYREALYTYHREGLDVFHSDLEEGKKKIVESIQMLREVNNQRPNSVLLRSFFDAKSNEIKSIFSGGPSVSIKEVVNNLNSMAPLYSKEWSKITY</sequence>
<gene>
    <name evidence="2" type="ORF">GGR31_000951</name>
</gene>
<evidence type="ECO:0000313" key="3">
    <source>
        <dbReference type="Proteomes" id="UP001257659"/>
    </source>
</evidence>
<evidence type="ECO:0008006" key="4">
    <source>
        <dbReference type="Google" id="ProtNLM"/>
    </source>
</evidence>
<feature type="chain" id="PRO_5047454293" description="DUF4835 domain-containing protein" evidence="1">
    <location>
        <begin position="21"/>
        <end position="297"/>
    </location>
</feature>
<organism evidence="2 3">
    <name type="scientific">Mesonia maritima</name>
    <dbReference type="NCBI Taxonomy" id="1793873"/>
    <lineage>
        <taxon>Bacteria</taxon>
        <taxon>Pseudomonadati</taxon>
        <taxon>Bacteroidota</taxon>
        <taxon>Flavobacteriia</taxon>
        <taxon>Flavobacteriales</taxon>
        <taxon>Flavobacteriaceae</taxon>
        <taxon>Mesonia</taxon>
    </lineage>
</organism>
<dbReference type="Proteomes" id="UP001257659">
    <property type="component" value="Unassembled WGS sequence"/>
</dbReference>
<dbReference type="EMBL" id="JAVDQA010000002">
    <property type="protein sequence ID" value="MDR6300320.1"/>
    <property type="molecule type" value="Genomic_DNA"/>
</dbReference>
<accession>A0ABU1K3X7</accession>
<keyword evidence="1" id="KW-0732">Signal</keyword>
<name>A0ABU1K3X7_9FLAO</name>
<evidence type="ECO:0000256" key="1">
    <source>
        <dbReference type="SAM" id="SignalP"/>
    </source>
</evidence>
<feature type="signal peptide" evidence="1">
    <location>
        <begin position="1"/>
        <end position="20"/>
    </location>
</feature>
<evidence type="ECO:0000313" key="2">
    <source>
        <dbReference type="EMBL" id="MDR6300320.1"/>
    </source>
</evidence>
<keyword evidence="3" id="KW-1185">Reference proteome</keyword>